<dbReference type="STRING" id="1185767.IIF7_19469"/>
<dbReference type="RefSeq" id="WP_084843356.1">
    <property type="nucleotide sequence ID" value="NZ_ARYN01000027.1"/>
</dbReference>
<dbReference type="EMBL" id="ARYN01000027">
    <property type="protein sequence ID" value="ORL43710.1"/>
    <property type="molecule type" value="Genomic_DNA"/>
</dbReference>
<comment type="caution">
    <text evidence="1">The sequence shown here is derived from an EMBL/GenBank/DDBJ whole genome shotgun (WGS) entry which is preliminary data.</text>
</comment>
<evidence type="ECO:0000313" key="2">
    <source>
        <dbReference type="Proteomes" id="UP000192746"/>
    </source>
</evidence>
<accession>A0A1Y1SY83</accession>
<sequence>MIRNINRIVVIIFLSKFFIACQENDINTFKLSDRMIKTVENNKECLEIFKNNFGVDYIETKKYHYVEALTRRFIEKNKEDKYQSFVLIKLNENGEIPNSTTLTIGKLPNGKGVITKYVFTNNGLKGVSKVFSDFNFDELYKKLGNQASKTSIHNTNVLLIDFKSNENCSCKFYNLSLSKGERIKNFSFFDFD</sequence>
<dbReference type="AlphaFoldDB" id="A0A1Y1SY83"/>
<keyword evidence="2" id="KW-1185">Reference proteome</keyword>
<organism evidence="1 2">
    <name type="scientific">Zunongwangia atlantica 22II14-10F7</name>
    <dbReference type="NCBI Taxonomy" id="1185767"/>
    <lineage>
        <taxon>Bacteria</taxon>
        <taxon>Pseudomonadati</taxon>
        <taxon>Bacteroidota</taxon>
        <taxon>Flavobacteriia</taxon>
        <taxon>Flavobacteriales</taxon>
        <taxon>Flavobacteriaceae</taxon>
        <taxon>Zunongwangia</taxon>
    </lineage>
</organism>
<gene>
    <name evidence="1" type="ORF">IIF7_19469</name>
</gene>
<dbReference type="OrthoDB" id="1167268at2"/>
<proteinExistence type="predicted"/>
<name>A0A1Y1SY83_9FLAO</name>
<dbReference type="Proteomes" id="UP000192746">
    <property type="component" value="Unassembled WGS sequence"/>
</dbReference>
<reference evidence="1 2" key="1">
    <citation type="submission" date="2013-04" db="EMBL/GenBank/DDBJ databases">
        <title>Zunongwangia sp. 22II14-10F7 Genome Sequencing.</title>
        <authorList>
            <person name="Lai Q."/>
            <person name="Shao Z."/>
        </authorList>
    </citation>
    <scope>NUCLEOTIDE SEQUENCE [LARGE SCALE GENOMIC DNA]</scope>
    <source>
        <strain evidence="1 2">22II14-10F7</strain>
    </source>
</reference>
<evidence type="ECO:0000313" key="1">
    <source>
        <dbReference type="EMBL" id="ORL43710.1"/>
    </source>
</evidence>
<protein>
    <submittedName>
        <fullName evidence="1">Uncharacterized protein</fullName>
    </submittedName>
</protein>